<reference evidence="1 2" key="1">
    <citation type="submission" date="2016-10" db="EMBL/GenBank/DDBJ databases">
        <authorList>
            <person name="Varghese N."/>
            <person name="Submissions S."/>
        </authorList>
    </citation>
    <scope>NUCLEOTIDE SEQUENCE [LARGE SCALE GENOMIC DNA]</scope>
    <source>
        <strain evidence="1 2">DSM 16525</strain>
    </source>
</reference>
<dbReference type="SUPFAM" id="SSF50969">
    <property type="entry name" value="YVTN repeat-like/Quinoprotein amine dehydrogenase"/>
    <property type="match status" value="1"/>
</dbReference>
<dbReference type="Pfam" id="PF08309">
    <property type="entry name" value="LVIVD"/>
    <property type="match status" value="1"/>
</dbReference>
<keyword evidence="2" id="KW-1185">Reference proteome</keyword>
<dbReference type="EMBL" id="FOIB01000001">
    <property type="protein sequence ID" value="SES76391.1"/>
    <property type="molecule type" value="Genomic_DNA"/>
</dbReference>
<organism evidence="1 2">
    <name type="scientific">Myxococcus fulvus</name>
    <dbReference type="NCBI Taxonomy" id="33"/>
    <lineage>
        <taxon>Bacteria</taxon>
        <taxon>Pseudomonadati</taxon>
        <taxon>Myxococcota</taxon>
        <taxon>Myxococcia</taxon>
        <taxon>Myxococcales</taxon>
        <taxon>Cystobacterineae</taxon>
        <taxon>Myxococcaceae</taxon>
        <taxon>Myxococcus</taxon>
    </lineage>
</organism>
<comment type="caution">
    <text evidence="1">The sequence shown here is derived from an EMBL/GenBank/DDBJ whole genome shotgun (WGS) entry which is preliminary data.</text>
</comment>
<dbReference type="InterPro" id="IPR011044">
    <property type="entry name" value="Quino_amine_DH_bsu"/>
</dbReference>
<accession>A0ABY1BVA8</accession>
<evidence type="ECO:0000313" key="1">
    <source>
        <dbReference type="EMBL" id="SES76391.1"/>
    </source>
</evidence>
<dbReference type="InterPro" id="IPR013211">
    <property type="entry name" value="LVIVD"/>
</dbReference>
<dbReference type="Proteomes" id="UP000183760">
    <property type="component" value="Unassembled WGS sequence"/>
</dbReference>
<sequence>MVKRIVGAVVTLWCAGALTACERRDAEVVEVPVDLSPGPAIEDRADWEPVQLAACRLKPGMERLPTCGMLESFDLSGCDTESLRGLDHSGTYNMRFHGADIATDDSTQFIGVDHFTPQGPDGHLLYSVYRETRPNRPRLVMASVGCAAQAKDRVTGCAVTCFEDDAPSFDTWEGRRVQWLPGEAESSGGLKLFGEAGGHSGRAVDVYVTREHAYVVSIDDYFLGPGALQVYDVKDRKAPRLVKSIQFPDDSYWNGVWAKGDVLYVASGARGVLMFDITDPADPVFLRDLSGGAYRNVHTLFVDGDRLYSMVNAPESEVHIHDVKNPREPVLLGRYRDSTVGVVYGSYPHDATSLNHRLFVSHWRGGLVILDAKDPANVKRLGAYAYPRATSHTSRVAYFNNNLIAFEGGEDWGAHLRVLNLNDPENATLIGEYQLPEWASIHNMELKGSRLYLAHYQHGLRVLDVSKPREPRSLGHFHTVRESSQGMNYWDGAIGIRLPGDGYVYVVDTTRGLLIFPEI</sequence>
<protein>
    <submittedName>
        <fullName evidence="1">Uncharacterized conserved protein</fullName>
    </submittedName>
</protein>
<dbReference type="InterPro" id="IPR015943">
    <property type="entry name" value="WD40/YVTN_repeat-like_dom_sf"/>
</dbReference>
<proteinExistence type="predicted"/>
<name>A0ABY1BVA8_MYXFU</name>
<gene>
    <name evidence="1" type="ORF">SAMN05443572_10185</name>
</gene>
<dbReference type="PROSITE" id="PS51257">
    <property type="entry name" value="PROKAR_LIPOPROTEIN"/>
    <property type="match status" value="1"/>
</dbReference>
<evidence type="ECO:0000313" key="2">
    <source>
        <dbReference type="Proteomes" id="UP000183760"/>
    </source>
</evidence>
<dbReference type="Gene3D" id="2.130.10.10">
    <property type="entry name" value="YVTN repeat-like/Quinoprotein amine dehydrogenase"/>
    <property type="match status" value="1"/>
</dbReference>